<name>A0A5J9U630_9POAL</name>
<gene>
    <name evidence="7" type="ORF">EJB05_35236</name>
</gene>
<evidence type="ECO:0000259" key="6">
    <source>
        <dbReference type="PROSITE" id="PS51471"/>
    </source>
</evidence>
<organism evidence="7 8">
    <name type="scientific">Eragrostis curvula</name>
    <name type="common">weeping love grass</name>
    <dbReference type="NCBI Taxonomy" id="38414"/>
    <lineage>
        <taxon>Eukaryota</taxon>
        <taxon>Viridiplantae</taxon>
        <taxon>Streptophyta</taxon>
        <taxon>Embryophyta</taxon>
        <taxon>Tracheophyta</taxon>
        <taxon>Spermatophyta</taxon>
        <taxon>Magnoliopsida</taxon>
        <taxon>Liliopsida</taxon>
        <taxon>Poales</taxon>
        <taxon>Poaceae</taxon>
        <taxon>PACMAD clade</taxon>
        <taxon>Chloridoideae</taxon>
        <taxon>Eragrostideae</taxon>
        <taxon>Eragrostidinae</taxon>
        <taxon>Eragrostis</taxon>
    </lineage>
</organism>
<feature type="domain" description="Fe2OG dioxygenase" evidence="6">
    <location>
        <begin position="183"/>
        <end position="312"/>
    </location>
</feature>
<dbReference type="Pfam" id="PF03171">
    <property type="entry name" value="2OG-FeII_Oxy"/>
    <property type="match status" value="1"/>
</dbReference>
<evidence type="ECO:0000256" key="5">
    <source>
        <dbReference type="RuleBase" id="RU003682"/>
    </source>
</evidence>
<evidence type="ECO:0000256" key="1">
    <source>
        <dbReference type="ARBA" id="ARBA00008056"/>
    </source>
</evidence>
<evidence type="ECO:0000313" key="7">
    <source>
        <dbReference type="EMBL" id="TVU19103.1"/>
    </source>
</evidence>
<keyword evidence="4 5" id="KW-0408">Iron</keyword>
<protein>
    <recommendedName>
        <fullName evidence="6">Fe2OG dioxygenase domain-containing protein</fullName>
    </recommendedName>
</protein>
<reference evidence="7 8" key="1">
    <citation type="journal article" date="2019" name="Sci. Rep.">
        <title>A high-quality genome of Eragrostis curvula grass provides insights into Poaceae evolution and supports new strategies to enhance forage quality.</title>
        <authorList>
            <person name="Carballo J."/>
            <person name="Santos B.A.C.M."/>
            <person name="Zappacosta D."/>
            <person name="Garbus I."/>
            <person name="Selva J.P."/>
            <person name="Gallo C.A."/>
            <person name="Diaz A."/>
            <person name="Albertini E."/>
            <person name="Caccamo M."/>
            <person name="Echenique V."/>
        </authorList>
    </citation>
    <scope>NUCLEOTIDE SEQUENCE [LARGE SCALE GENOMIC DNA]</scope>
    <source>
        <strain evidence="8">cv. Victoria</strain>
        <tissue evidence="7">Leaf</tissue>
    </source>
</reference>
<dbReference type="InterPro" id="IPR027443">
    <property type="entry name" value="IPNS-like_sf"/>
</dbReference>
<dbReference type="SUPFAM" id="SSF51197">
    <property type="entry name" value="Clavaminate synthase-like"/>
    <property type="match status" value="2"/>
</dbReference>
<dbReference type="Gramene" id="TVU19103">
    <property type="protein sequence ID" value="TVU19103"/>
    <property type="gene ID" value="EJB05_35236"/>
</dbReference>
<evidence type="ECO:0000313" key="8">
    <source>
        <dbReference type="Proteomes" id="UP000324897"/>
    </source>
</evidence>
<dbReference type="PROSITE" id="PS51471">
    <property type="entry name" value="FE2OG_OXY"/>
    <property type="match status" value="1"/>
</dbReference>
<evidence type="ECO:0000256" key="3">
    <source>
        <dbReference type="ARBA" id="ARBA00023002"/>
    </source>
</evidence>
<proteinExistence type="inferred from homology"/>
<dbReference type="InterPro" id="IPR026992">
    <property type="entry name" value="DIOX_N"/>
</dbReference>
<dbReference type="PANTHER" id="PTHR47991">
    <property type="entry name" value="OXOGLUTARATE/IRON-DEPENDENT DIOXYGENASE"/>
    <property type="match status" value="1"/>
</dbReference>
<sequence>MENMLHLRYTTSQAAALPSKYVLADQVPAASAAGRVSLPLIDMSRSHDEVRQAILDAGKEFGFFMVVNHGVPDEVMKDMIDVCEEFFRLPAEDKAHLYSEERHKPNRMFSSSTYETGGEKYWRDCLHLTLSDGTKDWPQKPLGIREKIEKFGLLTRGLGMELLRMLCEAMGVPPDYLMGDISGYFDMSINHYPPCPNPSKTLGLPPHCDRNLITLLHPGKVYGLEVAYKGEWVKVEPVPHAFVVNFGQQLEVTTNHLLRSGCLSVGWPENWELIGSELKLQVVTNGLLKSIEHRAVTNSVVSRTSVAAFIEPTSDCLVGPAEEFISEVNPPFYRTVKYGDFLSIYNVVNLASSINLTTNLKNVQKDI</sequence>
<dbReference type="Proteomes" id="UP000324897">
    <property type="component" value="Chromosome 7"/>
</dbReference>
<evidence type="ECO:0000256" key="2">
    <source>
        <dbReference type="ARBA" id="ARBA00022723"/>
    </source>
</evidence>
<dbReference type="InterPro" id="IPR044861">
    <property type="entry name" value="IPNS-like_FE2OG_OXY"/>
</dbReference>
<comment type="caution">
    <text evidence="7">The sequence shown here is derived from an EMBL/GenBank/DDBJ whole genome shotgun (WGS) entry which is preliminary data.</text>
</comment>
<dbReference type="InterPro" id="IPR005123">
    <property type="entry name" value="Oxoglu/Fe-dep_dioxygenase_dom"/>
</dbReference>
<dbReference type="OrthoDB" id="406156at2759"/>
<keyword evidence="3 5" id="KW-0560">Oxidoreductase</keyword>
<dbReference type="GO" id="GO:0016491">
    <property type="term" value="F:oxidoreductase activity"/>
    <property type="evidence" value="ECO:0007669"/>
    <property type="project" value="UniProtKB-KW"/>
</dbReference>
<keyword evidence="2 5" id="KW-0479">Metal-binding</keyword>
<accession>A0A5J9U630</accession>
<dbReference type="InterPro" id="IPR050295">
    <property type="entry name" value="Plant_2OG-oxidoreductases"/>
</dbReference>
<comment type="similarity">
    <text evidence="1 5">Belongs to the iron/ascorbate-dependent oxidoreductase family.</text>
</comment>
<dbReference type="Gene3D" id="2.60.120.330">
    <property type="entry name" value="B-lactam Antibiotic, Isopenicillin N Synthase, Chain"/>
    <property type="match status" value="2"/>
</dbReference>
<evidence type="ECO:0000256" key="4">
    <source>
        <dbReference type="ARBA" id="ARBA00023004"/>
    </source>
</evidence>
<dbReference type="GO" id="GO:0046872">
    <property type="term" value="F:metal ion binding"/>
    <property type="evidence" value="ECO:0007669"/>
    <property type="project" value="UniProtKB-KW"/>
</dbReference>
<keyword evidence="8" id="KW-1185">Reference proteome</keyword>
<dbReference type="AlphaFoldDB" id="A0A5J9U630"/>
<dbReference type="EMBL" id="RWGY01000029">
    <property type="protein sequence ID" value="TVU19103.1"/>
    <property type="molecule type" value="Genomic_DNA"/>
</dbReference>
<dbReference type="Pfam" id="PF14226">
    <property type="entry name" value="DIOX_N"/>
    <property type="match status" value="1"/>
</dbReference>